<name>A0A2V0RJY9_9ZZZZ</name>
<evidence type="ECO:0000256" key="1">
    <source>
        <dbReference type="SAM" id="MobiDB-lite"/>
    </source>
</evidence>
<reference evidence="2" key="1">
    <citation type="submission" date="2017-04" db="EMBL/GenBank/DDBJ databases">
        <title>Unveiling RNA virosphere associated with marine microorganisms.</title>
        <authorList>
            <person name="Urayama S."/>
            <person name="Takaki Y."/>
            <person name="Nishi S."/>
            <person name="Yoshida Y."/>
            <person name="Deguchi S."/>
            <person name="Takai K."/>
            <person name="Nunoura T."/>
        </authorList>
    </citation>
    <scope>NUCLEOTIDE SEQUENCE</scope>
</reference>
<comment type="caution">
    <text evidence="2">The sequence shown here is derived from an EMBL/GenBank/DDBJ whole genome shotgun (WGS) entry which is preliminary data.</text>
</comment>
<dbReference type="AlphaFoldDB" id="A0A2V0RJY9"/>
<organism evidence="2">
    <name type="scientific">viral metagenome</name>
    <dbReference type="NCBI Taxonomy" id="1070528"/>
    <lineage>
        <taxon>unclassified sequences</taxon>
        <taxon>metagenomes</taxon>
        <taxon>organismal metagenomes</taxon>
    </lineage>
</organism>
<dbReference type="Gene3D" id="3.40.50.1820">
    <property type="entry name" value="alpha/beta hydrolase"/>
    <property type="match status" value="1"/>
</dbReference>
<evidence type="ECO:0000313" key="2">
    <source>
        <dbReference type="EMBL" id="GBH22865.1"/>
    </source>
</evidence>
<feature type="compositionally biased region" description="Basic and acidic residues" evidence="1">
    <location>
        <begin position="7"/>
        <end position="29"/>
    </location>
</feature>
<sequence length="1005" mass="111691">MKAGFRRNQEIRKAAEDQPRLTFDERENQDRKANEFSATFQSASLQYVLSLVTEKFGINRLEDIIALNAYGRDPDMINKLKTHLINYATKAILSIEHFAILSVKSESDMEDFTVAEGFYKAYDTLRFMNGNKKLHYDSSTIDSLKYFLELSRQNANYKLLIEKQFYEHHLGRGIGKMLIRIPLMSLCAHLLQNGRPENVALEGMLLTKPLDGFRPTTRVENDCTIVECGSSHVRRIMHFCNGRALRPFSGSCVILYALNDGKLIPRFKFINMGSITTTKVGMSGVMDNEFNARTFSCSVATHVIDVSELLKCTDIGISGTDGTSKLFTLHRGSLHQKLGYMMSAKTLTAFINVVITVYKSASDMIMNLGTDAMRLSTTIGTRIMKVYNNNLDKDAPINVTINGPESELLMNNYLSSFAFRKNVIDEFEASLTDPLIGEYINVKEFTPTTLGNKLLNSVMAFVQACAFVNNINRSIKDSRAMIDLFVETIGLNNSANLNEVSFATERMSNLSGVNAWNVVIHILNMNSNTESKIRALASAGLGVGGGQLVNYVIGASRLIGNPIQIRQNVVEVMIKPYVAVFTYCLRNLVFNEGTLYDPGSEEAQNMYCFMSDGEMESVIQYNTQMLINTNTALISYPLHGGTRGVHSKSQKQYLASCGMPFGVDGADLRNFAEIFPAFTSVHTLGSPDKPFHWKSKFSGDDMMITDTREKPYYLRDVVDKHGKVWALFKNTQYVLDHFYQNIADGTEVANATEDDRSEIQSASSSMFKKYKAKTLPELLSKFNNEDGLSLYNILMLTYVPASEFVTEASKVIPDVGKFAALDSIDLPSGGSVQSSDEIKYFSSSLGNGEPERFIIAVRGTKNADDALLDVDLIRSVVDRNRTNYSESPRIKGPAIAYATLKKAFPKSQIIITGHSLGGYIAGGVPLHEGDAAISFNKLSLGSKSGDHEIALRTKGDIPSLPVKRDAITYESEYGIVTLPMTSYKPFLRALNAHSLSSLQKVRFNL</sequence>
<dbReference type="SUPFAM" id="SSF53474">
    <property type="entry name" value="alpha/beta-Hydrolases"/>
    <property type="match status" value="1"/>
</dbReference>
<proteinExistence type="predicted"/>
<dbReference type="EMBL" id="BDQE01000136">
    <property type="protein sequence ID" value="GBH22865.1"/>
    <property type="molecule type" value="Genomic_RNA"/>
</dbReference>
<accession>A0A2V0RJY9</accession>
<dbReference type="InterPro" id="IPR029058">
    <property type="entry name" value="AB_hydrolase_fold"/>
</dbReference>
<feature type="region of interest" description="Disordered" evidence="1">
    <location>
        <begin position="1"/>
        <end position="29"/>
    </location>
</feature>
<protein>
    <submittedName>
        <fullName evidence="2">Uncharacterized protein</fullName>
    </submittedName>
</protein>